<accession>A0AB35ME23</accession>
<comment type="caution">
    <text evidence="3">The sequence shown here is derived from an EMBL/GenBank/DDBJ whole genome shotgun (WGS) entry which is preliminary data.</text>
</comment>
<feature type="domain" description="WYL" evidence="1">
    <location>
        <begin position="156"/>
        <end position="220"/>
    </location>
</feature>
<gene>
    <name evidence="3" type="ORF">QQ002_00485</name>
</gene>
<dbReference type="InterPro" id="IPR057727">
    <property type="entry name" value="WCX_dom"/>
</dbReference>
<dbReference type="InterPro" id="IPR051534">
    <property type="entry name" value="CBASS_pafABC_assoc_protein"/>
</dbReference>
<dbReference type="RefSeq" id="WP_301159268.1">
    <property type="nucleotide sequence ID" value="NZ_JAUHQB010000001.1"/>
</dbReference>
<evidence type="ECO:0000313" key="4">
    <source>
        <dbReference type="Proteomes" id="UP001172756"/>
    </source>
</evidence>
<evidence type="ECO:0000259" key="2">
    <source>
        <dbReference type="Pfam" id="PF25583"/>
    </source>
</evidence>
<reference evidence="3 4" key="1">
    <citation type="submission" date="2023-06" db="EMBL/GenBank/DDBJ databases">
        <title>SYSU T0a273.</title>
        <authorList>
            <person name="Gao L."/>
            <person name="Fang B.-Z."/>
            <person name="Li W.-J."/>
        </authorList>
    </citation>
    <scope>NUCLEOTIDE SEQUENCE [LARGE SCALE GENOMIC DNA]</scope>
    <source>
        <strain evidence="3 4">SYSU T0a273</strain>
    </source>
</reference>
<dbReference type="EMBL" id="JAUHQB010000001">
    <property type="protein sequence ID" value="MDN4482015.1"/>
    <property type="molecule type" value="Genomic_DNA"/>
</dbReference>
<feature type="domain" description="WCX" evidence="2">
    <location>
        <begin position="249"/>
        <end position="320"/>
    </location>
</feature>
<dbReference type="PROSITE" id="PS52050">
    <property type="entry name" value="WYL"/>
    <property type="match status" value="1"/>
</dbReference>
<evidence type="ECO:0000313" key="3">
    <source>
        <dbReference type="EMBL" id="MDN4482015.1"/>
    </source>
</evidence>
<dbReference type="Pfam" id="PF25583">
    <property type="entry name" value="WCX"/>
    <property type="match status" value="1"/>
</dbReference>
<proteinExistence type="predicted"/>
<name>A0AB35ME23_9MICO</name>
<dbReference type="AlphaFoldDB" id="A0AB35ME23"/>
<dbReference type="PANTHER" id="PTHR34580">
    <property type="match status" value="1"/>
</dbReference>
<sequence>MTAIAPEQRLLNLILGLSNTRHRLTRAQIRDSIEGYAPAPSGADEETAAAADSAFERMFERDKKALRELGIPLETVVDPAHGDEIGYRIRPAEAAMPPLELTAAELAVVGLAADYWQDAALGTDARQAVMKLASSAEHGPRVELPFAGRATRVQDAVAALIEAVADRQAVRFEYSSASGGTGTRTLEPWKVVFRGGVAYVVGHDRDREDARIFRVQRIGGAVRRVGEPGAYAIPEEIPLGLLAAAHTSHTATVALRPESGHALRRRGRAVGVEPGWDLLEIEYTHDDALRAEVLALGGAARIVKPRHLALAVERHAAAALEVGRG</sequence>
<protein>
    <submittedName>
        <fullName evidence="3">WYL domain-containing protein</fullName>
    </submittedName>
</protein>
<dbReference type="Pfam" id="PF13280">
    <property type="entry name" value="WYL"/>
    <property type="match status" value="1"/>
</dbReference>
<dbReference type="Proteomes" id="UP001172756">
    <property type="component" value="Unassembled WGS sequence"/>
</dbReference>
<evidence type="ECO:0000259" key="1">
    <source>
        <dbReference type="Pfam" id="PF13280"/>
    </source>
</evidence>
<dbReference type="InterPro" id="IPR026881">
    <property type="entry name" value="WYL_dom"/>
</dbReference>
<organism evidence="3 4">
    <name type="scientific">Demequina lignilytica</name>
    <dbReference type="NCBI Taxonomy" id="3051663"/>
    <lineage>
        <taxon>Bacteria</taxon>
        <taxon>Bacillati</taxon>
        <taxon>Actinomycetota</taxon>
        <taxon>Actinomycetes</taxon>
        <taxon>Micrococcales</taxon>
        <taxon>Demequinaceae</taxon>
        <taxon>Demequina</taxon>
    </lineage>
</organism>
<dbReference type="PANTHER" id="PTHR34580:SF3">
    <property type="entry name" value="PROTEIN PAFB"/>
    <property type="match status" value="1"/>
</dbReference>